<keyword evidence="1" id="KW-0812">Transmembrane</keyword>
<proteinExistence type="predicted"/>
<evidence type="ECO:0000313" key="3">
    <source>
        <dbReference type="EMBL" id="PVH34183.1"/>
    </source>
</evidence>
<feature type="chain" id="PRO_5015757222" evidence="2">
    <location>
        <begin position="24"/>
        <end position="217"/>
    </location>
</feature>
<feature type="signal peptide" evidence="2">
    <location>
        <begin position="1"/>
        <end position="23"/>
    </location>
</feature>
<organism evidence="3">
    <name type="scientific">Panicum hallii</name>
    <dbReference type="NCBI Taxonomy" id="206008"/>
    <lineage>
        <taxon>Eukaryota</taxon>
        <taxon>Viridiplantae</taxon>
        <taxon>Streptophyta</taxon>
        <taxon>Embryophyta</taxon>
        <taxon>Tracheophyta</taxon>
        <taxon>Spermatophyta</taxon>
        <taxon>Magnoliopsida</taxon>
        <taxon>Liliopsida</taxon>
        <taxon>Poales</taxon>
        <taxon>Poaceae</taxon>
        <taxon>PACMAD clade</taxon>
        <taxon>Panicoideae</taxon>
        <taxon>Panicodae</taxon>
        <taxon>Paniceae</taxon>
        <taxon>Panicinae</taxon>
        <taxon>Panicum</taxon>
        <taxon>Panicum sect. Panicum</taxon>
    </lineage>
</organism>
<dbReference type="Proteomes" id="UP000243499">
    <property type="component" value="Chromosome 8"/>
</dbReference>
<reference evidence="3" key="1">
    <citation type="submission" date="2018-04" db="EMBL/GenBank/DDBJ databases">
        <title>WGS assembly of Panicum hallii.</title>
        <authorList>
            <person name="Lovell J."/>
            <person name="Jenkins J."/>
            <person name="Lowry D."/>
            <person name="Mamidi S."/>
            <person name="Sreedasyam A."/>
            <person name="Weng X."/>
            <person name="Barry K."/>
            <person name="Bonette J."/>
            <person name="Campitelli B."/>
            <person name="Daum C."/>
            <person name="Gordon S."/>
            <person name="Gould B."/>
            <person name="Lipzen A."/>
            <person name="Macqueen A."/>
            <person name="Palacio-Mejia J."/>
            <person name="Plott C."/>
            <person name="Shakirov E."/>
            <person name="Shu S."/>
            <person name="Yoshinaga Y."/>
            <person name="Zane M."/>
            <person name="Rokhsar D."/>
            <person name="Grimwood J."/>
            <person name="Schmutz J."/>
            <person name="Juenger T."/>
        </authorList>
    </citation>
    <scope>NUCLEOTIDE SEQUENCE [LARGE SCALE GENOMIC DNA]</scope>
    <source>
        <strain evidence="3">FIL2</strain>
    </source>
</reference>
<name>A0A2T8I934_9POAL</name>
<evidence type="ECO:0000256" key="2">
    <source>
        <dbReference type="SAM" id="SignalP"/>
    </source>
</evidence>
<keyword evidence="2" id="KW-0732">Signal</keyword>
<keyword evidence="1" id="KW-0472">Membrane</keyword>
<feature type="transmembrane region" description="Helical" evidence="1">
    <location>
        <begin position="136"/>
        <end position="155"/>
    </location>
</feature>
<accession>A0A2T8I934</accession>
<dbReference type="Gramene" id="PVH34183">
    <property type="protein sequence ID" value="PVH34183"/>
    <property type="gene ID" value="PAHAL_8G165200"/>
</dbReference>
<feature type="transmembrane region" description="Helical" evidence="1">
    <location>
        <begin position="12"/>
        <end position="32"/>
    </location>
</feature>
<keyword evidence="1" id="KW-1133">Transmembrane helix</keyword>
<evidence type="ECO:0000256" key="1">
    <source>
        <dbReference type="SAM" id="Phobius"/>
    </source>
</evidence>
<dbReference type="EMBL" id="CM008053">
    <property type="protein sequence ID" value="PVH34183.1"/>
    <property type="molecule type" value="Genomic_DNA"/>
</dbReference>
<dbReference type="AlphaFoldDB" id="A0A2T8I934"/>
<protein>
    <submittedName>
        <fullName evidence="3">Uncharacterized protein</fullName>
    </submittedName>
</protein>
<dbReference type="PROSITE" id="PS51257">
    <property type="entry name" value="PROKAR_LIPOPROTEIN"/>
    <property type="match status" value="1"/>
</dbReference>
<gene>
    <name evidence="3" type="ORF">PAHAL_8G165200</name>
</gene>
<feature type="transmembrane region" description="Helical" evidence="1">
    <location>
        <begin position="52"/>
        <end position="67"/>
    </location>
</feature>
<sequence length="217" mass="24964">MQLTPKSSFQIFCLLIFIHVLLACISLCHGLFEVISSHFNRKPGQNLRTGGLRASGILALIFLKLYLKMWRYVRADFPSNSLSSWICPGRRRHSHAWHHVGSLSRCTRWSLAAACRFLAKATVRSKLPWRRRARRGVLFHLKLWIMATLLPSLPFRSIRTVSLDIGLSDYDQSRTNRREICWLEFLKSGEPGHMSGYSGNIVWSIRKKYPESPGIVV</sequence>